<evidence type="ECO:0000256" key="1">
    <source>
        <dbReference type="ARBA" id="ARBA00023239"/>
    </source>
</evidence>
<keyword evidence="2" id="KW-0119">Carbohydrate metabolism</keyword>
<gene>
    <name evidence="6" type="ORF">SAMN05216192_11237</name>
</gene>
<evidence type="ECO:0000256" key="3">
    <source>
        <dbReference type="ARBA" id="ARBA00046336"/>
    </source>
</evidence>
<dbReference type="InterPro" id="IPR045959">
    <property type="entry name" value="CGDB"/>
</dbReference>
<dbReference type="RefSeq" id="WP_090714660.1">
    <property type="nucleotide sequence ID" value="NZ_CBCSKY010000025.1"/>
</dbReference>
<dbReference type="GO" id="GO:0016829">
    <property type="term" value="F:lyase activity"/>
    <property type="evidence" value="ECO:0007669"/>
    <property type="project" value="UniProtKB-KW"/>
</dbReference>
<dbReference type="EMBL" id="FNDX01000012">
    <property type="protein sequence ID" value="SDJ13565.1"/>
    <property type="molecule type" value="Genomic_DNA"/>
</dbReference>
<sequence length="135" mass="14810">MFEKECIQSRGFKNVTGADGKITGFQITIRSHYYRGVWLSQLRPATITADGETFTGGQITWTINGVTYTQAEMAAIGDVHWGVLEPAVLTVSKEGGLSSGPHDIELSYTYSCSYFPPFLDTVLGSKPQKRTLVLV</sequence>
<keyword evidence="1" id="KW-0456">Lyase</keyword>
<dbReference type="Proteomes" id="UP000199050">
    <property type="component" value="Unassembled WGS sequence"/>
</dbReference>
<dbReference type="AlphaFoldDB" id="A0A1G8RAK5"/>
<reference evidence="7" key="1">
    <citation type="submission" date="2016-10" db="EMBL/GenBank/DDBJ databases">
        <authorList>
            <person name="Varghese N."/>
            <person name="Submissions S."/>
        </authorList>
    </citation>
    <scope>NUCLEOTIDE SEQUENCE [LARGE SCALE GENOMIC DNA]</scope>
    <source>
        <strain evidence="7">CGMCC 1.11012</strain>
    </source>
</reference>
<accession>A0A1G8RAK5</accession>
<comment type="similarity">
    <text evidence="3">Belongs to the C-glycoside deglycosidase beta subunit family.</text>
</comment>
<dbReference type="OrthoDB" id="1956341at2"/>
<proteinExistence type="inferred from homology"/>
<dbReference type="STRING" id="1174501.SAMN05216192_11237"/>
<name>A0A1G8RAK5_9BACL</name>
<evidence type="ECO:0000313" key="6">
    <source>
        <dbReference type="EMBL" id="SDJ13565.1"/>
    </source>
</evidence>
<evidence type="ECO:0000256" key="2">
    <source>
        <dbReference type="ARBA" id="ARBA00023277"/>
    </source>
</evidence>
<evidence type="ECO:0000259" key="5">
    <source>
        <dbReference type="Pfam" id="PF19906"/>
    </source>
</evidence>
<evidence type="ECO:0000256" key="4">
    <source>
        <dbReference type="ARBA" id="ARBA00047208"/>
    </source>
</evidence>
<organism evidence="6 7">
    <name type="scientific">Paenibacillus typhae</name>
    <dbReference type="NCBI Taxonomy" id="1174501"/>
    <lineage>
        <taxon>Bacteria</taxon>
        <taxon>Bacillati</taxon>
        <taxon>Bacillota</taxon>
        <taxon>Bacilli</taxon>
        <taxon>Bacillales</taxon>
        <taxon>Paenibacillaceae</taxon>
        <taxon>Paenibacillus</taxon>
    </lineage>
</organism>
<evidence type="ECO:0000313" key="7">
    <source>
        <dbReference type="Proteomes" id="UP000199050"/>
    </source>
</evidence>
<feature type="domain" description="C-glycoside deglycosidase beta subunit" evidence="5">
    <location>
        <begin position="2"/>
        <end position="114"/>
    </location>
</feature>
<protein>
    <recommendedName>
        <fullName evidence="4">C-deglycosylation enzyme beta subunit</fullName>
    </recommendedName>
</protein>
<keyword evidence="7" id="KW-1185">Reference proteome</keyword>
<dbReference type="Pfam" id="PF19906">
    <property type="entry name" value="CGDB"/>
    <property type="match status" value="1"/>
</dbReference>